<evidence type="ECO:0000256" key="3">
    <source>
        <dbReference type="ARBA" id="ARBA00022833"/>
    </source>
</evidence>
<dbReference type="SUPFAM" id="SSF57850">
    <property type="entry name" value="RING/U-box"/>
    <property type="match status" value="1"/>
</dbReference>
<reference evidence="4" key="1">
    <citation type="journal article" date="2009" name="PLoS Genet.">
        <title>Sequencing, mapping, and analysis of 27,455 maize full-length cDNAs.</title>
        <authorList>
            <person name="Soderlund C."/>
            <person name="Descour A."/>
            <person name="Kudrna D."/>
            <person name="Bomhoff M."/>
            <person name="Boyd L."/>
            <person name="Currie J."/>
            <person name="Angelova A."/>
            <person name="Collura K."/>
            <person name="Wissotski M."/>
            <person name="Ashley E."/>
            <person name="Morrow D."/>
            <person name="Fernandes J."/>
            <person name="Walbot V."/>
            <person name="Yu Y."/>
        </authorList>
    </citation>
    <scope>NUCLEOTIDE SEQUENCE</scope>
    <source>
        <strain evidence="4">B73</strain>
    </source>
</reference>
<evidence type="ECO:0000313" key="4">
    <source>
        <dbReference type="EMBL" id="ACF82599.1"/>
    </source>
</evidence>
<name>B4FKF6_MAIZE</name>
<dbReference type="InterPro" id="IPR053205">
    <property type="entry name" value="GHMP_kinase_L-arabinokinase"/>
</dbReference>
<proteinExistence type="evidence at transcript level"/>
<keyword evidence="2" id="KW-0863">Zinc-finger</keyword>
<sequence length="479" mass="54453">MMHSVGYFGLPVMPATCITISEIVSGSSEQIFPETFLQSLHDCRVCLSENTGRSLLQLPCHHLFCLMCLKSNCRIHVIEGNLTQVWLREDAVAYFKNMFDGGLRPTSNAFNKVIDGWVKVDMLNEAHGFFDMMPQKDIDDVTVVIFYFGGQHVGWEMKTEWLSNGWLCLVCGASDTQELPLHFIKLAKDTYTSDCMFEKIGYGTVSEALVYMLSLLFVRRDYCNEEPFFRNVLEHCQCGIEMIRRDLFTGHWKHYLQGAIPLQPCFDGLINVGKVAARTLQDTVVGNSCIVSRQPPWPPPTRHHFRTMHAETVANWNHLFSWCFANSDLGELLTLNCPADRAMVLLMYQIELRLLNWAWADECVFNLCLLRLHSAVHSSLANAYKSWLITVIHRTHPIGQDHVWHNVDRGVVCGIKDRCCARLAKLVLSATLTQDSGKLSQLELHHPLLLNTQSSGLRTSRISSGGECQHIIFSSSQRW</sequence>
<evidence type="ECO:0000256" key="1">
    <source>
        <dbReference type="ARBA" id="ARBA00022723"/>
    </source>
</evidence>
<dbReference type="AlphaFoldDB" id="B4FKF6"/>
<dbReference type="InterPro" id="IPR017907">
    <property type="entry name" value="Znf_RING_CS"/>
</dbReference>
<dbReference type="GO" id="GO:0008270">
    <property type="term" value="F:zinc ion binding"/>
    <property type="evidence" value="ECO:0007669"/>
    <property type="project" value="UniProtKB-KW"/>
</dbReference>
<evidence type="ECO:0008006" key="5">
    <source>
        <dbReference type="Google" id="ProtNLM"/>
    </source>
</evidence>
<dbReference type="EMBL" id="BT037594">
    <property type="protein sequence ID" value="ACF82599.1"/>
    <property type="molecule type" value="mRNA"/>
</dbReference>
<evidence type="ECO:0000256" key="2">
    <source>
        <dbReference type="ARBA" id="ARBA00022771"/>
    </source>
</evidence>
<organism evidence="4">
    <name type="scientific">Zea mays</name>
    <name type="common">Maize</name>
    <dbReference type="NCBI Taxonomy" id="4577"/>
    <lineage>
        <taxon>Eukaryota</taxon>
        <taxon>Viridiplantae</taxon>
        <taxon>Streptophyta</taxon>
        <taxon>Embryophyta</taxon>
        <taxon>Tracheophyta</taxon>
        <taxon>Spermatophyta</taxon>
        <taxon>Magnoliopsida</taxon>
        <taxon>Liliopsida</taxon>
        <taxon>Poales</taxon>
        <taxon>Poaceae</taxon>
        <taxon>PACMAD clade</taxon>
        <taxon>Panicoideae</taxon>
        <taxon>Andropogonodae</taxon>
        <taxon>Andropogoneae</taxon>
        <taxon>Tripsacinae</taxon>
        <taxon>Zea</taxon>
    </lineage>
</organism>
<accession>B4FKF6</accession>
<dbReference type="PANTHER" id="PTHR38134">
    <property type="entry name" value="SLR1395 PROTEIN"/>
    <property type="match status" value="1"/>
</dbReference>
<keyword evidence="3" id="KW-0862">Zinc</keyword>
<dbReference type="Gene3D" id="1.25.40.10">
    <property type="entry name" value="Tetratricopeptide repeat domain"/>
    <property type="match status" value="1"/>
</dbReference>
<protein>
    <recommendedName>
        <fullName evidence="5">RING-type domain-containing protein</fullName>
    </recommendedName>
</protein>
<keyword evidence="1" id="KW-0479">Metal-binding</keyword>
<dbReference type="InterPro" id="IPR011990">
    <property type="entry name" value="TPR-like_helical_dom_sf"/>
</dbReference>
<dbReference type="ExpressionAtlas" id="B4FKF6">
    <property type="expression patterns" value="baseline and differential"/>
</dbReference>
<dbReference type="PANTHER" id="PTHR38134:SF2">
    <property type="entry name" value="GALACTOKINASE"/>
    <property type="match status" value="1"/>
</dbReference>
<dbReference type="PROSITE" id="PS00518">
    <property type="entry name" value="ZF_RING_1"/>
    <property type="match status" value="1"/>
</dbReference>